<feature type="domain" description="HTH gntR-type" evidence="4">
    <location>
        <begin position="6"/>
        <end position="74"/>
    </location>
</feature>
<dbReference type="InterPro" id="IPR036390">
    <property type="entry name" value="WH_DNA-bd_sf"/>
</dbReference>
<dbReference type="SUPFAM" id="SSF64288">
    <property type="entry name" value="Chorismate lyase-like"/>
    <property type="match status" value="1"/>
</dbReference>
<dbReference type="Gene3D" id="1.10.10.10">
    <property type="entry name" value="Winged helix-like DNA-binding domain superfamily/Winged helix DNA-binding domain"/>
    <property type="match status" value="1"/>
</dbReference>
<evidence type="ECO:0000256" key="3">
    <source>
        <dbReference type="ARBA" id="ARBA00023163"/>
    </source>
</evidence>
<dbReference type="InterPro" id="IPR000524">
    <property type="entry name" value="Tscrpt_reg_HTH_GntR"/>
</dbReference>
<evidence type="ECO:0000313" key="6">
    <source>
        <dbReference type="Proteomes" id="UP000649289"/>
    </source>
</evidence>
<dbReference type="InterPro" id="IPR050679">
    <property type="entry name" value="Bact_HTH_transcr_reg"/>
</dbReference>
<reference evidence="5 6" key="1">
    <citation type="submission" date="2020-09" db="EMBL/GenBank/DDBJ databases">
        <title>novel species in genus Nocardioides.</title>
        <authorList>
            <person name="Zhang G."/>
        </authorList>
    </citation>
    <scope>NUCLEOTIDE SEQUENCE [LARGE SCALE GENOMIC DNA]</scope>
    <source>
        <strain evidence="5 6">19197</strain>
    </source>
</reference>
<dbReference type="CDD" id="cd07377">
    <property type="entry name" value="WHTH_GntR"/>
    <property type="match status" value="1"/>
</dbReference>
<keyword evidence="1" id="KW-0805">Transcription regulation</keyword>
<dbReference type="Gene3D" id="3.40.1410.10">
    <property type="entry name" value="Chorismate lyase-like"/>
    <property type="match status" value="1"/>
</dbReference>
<dbReference type="InterPro" id="IPR036388">
    <property type="entry name" value="WH-like_DNA-bd_sf"/>
</dbReference>
<dbReference type="EMBL" id="JACXYY010000009">
    <property type="protein sequence ID" value="MBD3916841.1"/>
    <property type="molecule type" value="Genomic_DNA"/>
</dbReference>
<dbReference type="PRINTS" id="PR00035">
    <property type="entry name" value="HTHGNTR"/>
</dbReference>
<organism evidence="5 6">
    <name type="scientific">Nocardioides hwasunensis</name>
    <dbReference type="NCBI Taxonomy" id="397258"/>
    <lineage>
        <taxon>Bacteria</taxon>
        <taxon>Bacillati</taxon>
        <taxon>Actinomycetota</taxon>
        <taxon>Actinomycetes</taxon>
        <taxon>Propionibacteriales</taxon>
        <taxon>Nocardioidaceae</taxon>
        <taxon>Nocardioides</taxon>
    </lineage>
</organism>
<dbReference type="InterPro" id="IPR011663">
    <property type="entry name" value="UTRA"/>
</dbReference>
<dbReference type="InterPro" id="IPR028978">
    <property type="entry name" value="Chorismate_lyase_/UTRA_dom_sf"/>
</dbReference>
<gene>
    <name evidence="5" type="ORF">IEZ25_19660</name>
</gene>
<dbReference type="SMART" id="SM00866">
    <property type="entry name" value="UTRA"/>
    <property type="match status" value="1"/>
</dbReference>
<sequence>MSERALPLHAQVERSLRDRLGSRDLRPGDLFPSEAALQQEFDVSRSVVRQALASLESEGLIHKVRGRGSVVAEHREVHRDVLRSGLRLESDGGGEVSTRVDAYDVVPRPDHLASITGEQVLQLGRVRSVGGVVLSYIRTWLPVDVAEAIGETDLEDASLHQLLADRLGRHVVGGHNQVRAVPATAALAERLGVPVGAPLLLLEGRSVDRDGAALEEFSTWHRGDLAAFDVEAVPPSARDGDGRLERLARTARELLAEIETLR</sequence>
<dbReference type="PROSITE" id="PS50949">
    <property type="entry name" value="HTH_GNTR"/>
    <property type="match status" value="1"/>
</dbReference>
<dbReference type="Proteomes" id="UP000649289">
    <property type="component" value="Unassembled WGS sequence"/>
</dbReference>
<keyword evidence="6" id="KW-1185">Reference proteome</keyword>
<protein>
    <submittedName>
        <fullName evidence="5">GntR family transcriptional regulator</fullName>
    </submittedName>
</protein>
<evidence type="ECO:0000313" key="5">
    <source>
        <dbReference type="EMBL" id="MBD3916841.1"/>
    </source>
</evidence>
<accession>A0ABR8MLE0</accession>
<evidence type="ECO:0000256" key="1">
    <source>
        <dbReference type="ARBA" id="ARBA00023015"/>
    </source>
</evidence>
<dbReference type="PANTHER" id="PTHR44846:SF1">
    <property type="entry name" value="MANNOSYL-D-GLYCERATE TRANSPORT_METABOLISM SYSTEM REPRESSOR MNGR-RELATED"/>
    <property type="match status" value="1"/>
</dbReference>
<dbReference type="Pfam" id="PF07702">
    <property type="entry name" value="UTRA"/>
    <property type="match status" value="1"/>
</dbReference>
<dbReference type="SUPFAM" id="SSF46785">
    <property type="entry name" value="Winged helix' DNA-binding domain"/>
    <property type="match status" value="1"/>
</dbReference>
<dbReference type="PANTHER" id="PTHR44846">
    <property type="entry name" value="MANNOSYL-D-GLYCERATE TRANSPORT/METABOLISM SYSTEM REPRESSOR MNGR-RELATED"/>
    <property type="match status" value="1"/>
</dbReference>
<comment type="caution">
    <text evidence="5">The sequence shown here is derived from an EMBL/GenBank/DDBJ whole genome shotgun (WGS) entry which is preliminary data.</text>
</comment>
<evidence type="ECO:0000256" key="2">
    <source>
        <dbReference type="ARBA" id="ARBA00023125"/>
    </source>
</evidence>
<keyword evidence="2" id="KW-0238">DNA-binding</keyword>
<dbReference type="SMART" id="SM00345">
    <property type="entry name" value="HTH_GNTR"/>
    <property type="match status" value="1"/>
</dbReference>
<dbReference type="Pfam" id="PF00392">
    <property type="entry name" value="GntR"/>
    <property type="match status" value="1"/>
</dbReference>
<name>A0ABR8MLE0_9ACTN</name>
<proteinExistence type="predicted"/>
<evidence type="ECO:0000259" key="4">
    <source>
        <dbReference type="PROSITE" id="PS50949"/>
    </source>
</evidence>
<dbReference type="RefSeq" id="WP_191201171.1">
    <property type="nucleotide sequence ID" value="NZ_BAAAPA010000001.1"/>
</dbReference>
<keyword evidence="3" id="KW-0804">Transcription</keyword>